<feature type="region of interest" description="Disordered" evidence="1">
    <location>
        <begin position="205"/>
        <end position="242"/>
    </location>
</feature>
<proteinExistence type="predicted"/>
<evidence type="ECO:0000256" key="1">
    <source>
        <dbReference type="SAM" id="MobiDB-lite"/>
    </source>
</evidence>
<dbReference type="EMBL" id="BLAL01000297">
    <property type="protein sequence ID" value="GET01128.1"/>
    <property type="molecule type" value="Genomic_DNA"/>
</dbReference>
<gene>
    <name evidence="3" type="ORF">RCL2_002755200</name>
    <name evidence="2" type="ORF">RclHR1_09130002</name>
</gene>
<evidence type="ECO:0000313" key="3">
    <source>
        <dbReference type="EMBL" id="GET01128.1"/>
    </source>
</evidence>
<name>A0A2Z6SHQ7_9GLOM</name>
<feature type="region of interest" description="Disordered" evidence="1">
    <location>
        <begin position="156"/>
        <end position="175"/>
    </location>
</feature>
<dbReference type="AlphaFoldDB" id="A0A2Z6SHQ7"/>
<organism evidence="2 4">
    <name type="scientific">Rhizophagus clarus</name>
    <dbReference type="NCBI Taxonomy" id="94130"/>
    <lineage>
        <taxon>Eukaryota</taxon>
        <taxon>Fungi</taxon>
        <taxon>Fungi incertae sedis</taxon>
        <taxon>Mucoromycota</taxon>
        <taxon>Glomeromycotina</taxon>
        <taxon>Glomeromycetes</taxon>
        <taxon>Glomerales</taxon>
        <taxon>Glomeraceae</taxon>
        <taxon>Rhizophagus</taxon>
    </lineage>
</organism>
<comment type="caution">
    <text evidence="2">The sequence shown here is derived from an EMBL/GenBank/DDBJ whole genome shotgun (WGS) entry which is preliminary data.</text>
</comment>
<reference evidence="3" key="2">
    <citation type="submission" date="2019-10" db="EMBL/GenBank/DDBJ databases">
        <title>Conservation and host-specific expression of non-tandemly repeated heterogenous ribosome RNA gene in arbuscular mycorrhizal fungi.</title>
        <authorList>
            <person name="Maeda T."/>
            <person name="Kobayashi Y."/>
            <person name="Nakagawa T."/>
            <person name="Ezawa T."/>
            <person name="Yamaguchi K."/>
            <person name="Bino T."/>
            <person name="Nishimoto Y."/>
            <person name="Shigenobu S."/>
            <person name="Kawaguchi M."/>
        </authorList>
    </citation>
    <scope>NUCLEOTIDE SEQUENCE</scope>
    <source>
        <strain evidence="3">HR1</strain>
    </source>
</reference>
<keyword evidence="4" id="KW-1185">Reference proteome</keyword>
<protein>
    <submittedName>
        <fullName evidence="2">Uncharacterized protein</fullName>
    </submittedName>
</protein>
<sequence length="242" mass="26887">MDAQTLKTIKEATANSFRRSLIDIFQTILPLLPQLCEGITVTTTGAAELFNKVPQYRLDPGLATVKPKASQQQVVASTVLATITHWSFSLLLEQLVFPTYDKIAREVDEILKAQTLRHQSDIDMLTDQLTNTGTAQTPENYADLLDLDIEMNRLHQSTSSTADPPPPFSETSNTSWKLVLTKNQKKKLKKQEKHAEKAKFLQEVTSLNSSIASSDSTLNSQKPILSQLPPQPSADVKRTGRN</sequence>
<accession>A0A2Z6SHQ7</accession>
<reference evidence="2 4" key="1">
    <citation type="submission" date="2017-11" db="EMBL/GenBank/DDBJ databases">
        <title>The genome of Rhizophagus clarus HR1 reveals common genetic basis of auxotrophy among arbuscular mycorrhizal fungi.</title>
        <authorList>
            <person name="Kobayashi Y."/>
        </authorList>
    </citation>
    <scope>NUCLEOTIDE SEQUENCE [LARGE SCALE GENOMIC DNA]</scope>
    <source>
        <strain evidence="2 4">HR1</strain>
    </source>
</reference>
<dbReference type="EMBL" id="BEXD01004330">
    <property type="protein sequence ID" value="GBC09812.1"/>
    <property type="molecule type" value="Genomic_DNA"/>
</dbReference>
<evidence type="ECO:0000313" key="4">
    <source>
        <dbReference type="Proteomes" id="UP000247702"/>
    </source>
</evidence>
<dbReference type="Proteomes" id="UP000247702">
    <property type="component" value="Unassembled WGS sequence"/>
</dbReference>
<dbReference type="Proteomes" id="UP000615446">
    <property type="component" value="Unassembled WGS sequence"/>
</dbReference>
<evidence type="ECO:0000313" key="2">
    <source>
        <dbReference type="EMBL" id="GBC09812.1"/>
    </source>
</evidence>
<feature type="compositionally biased region" description="Polar residues" evidence="1">
    <location>
        <begin position="205"/>
        <end position="224"/>
    </location>
</feature>